<dbReference type="EMBL" id="CP102453">
    <property type="protein sequence ID" value="UUX34016.1"/>
    <property type="molecule type" value="Genomic_DNA"/>
</dbReference>
<feature type="transmembrane region" description="Helical" evidence="1">
    <location>
        <begin position="75"/>
        <end position="95"/>
    </location>
</feature>
<accession>A0ABY5P5J0</accession>
<evidence type="ECO:0000313" key="3">
    <source>
        <dbReference type="Proteomes" id="UP001315967"/>
    </source>
</evidence>
<reference evidence="2 3" key="1">
    <citation type="submission" date="2022-08" db="EMBL/GenBank/DDBJ databases">
        <title>Aerococcaceae sp. nov isolated from spoiled eye mask.</title>
        <authorList>
            <person name="Zhou G."/>
            <person name="Xie X.-B."/>
            <person name="Shi Q.-S."/>
            <person name="Wang Y.-S."/>
            <person name="Wen X."/>
            <person name="Peng H."/>
            <person name="Yang X.-J."/>
            <person name="Tao H.-B."/>
            <person name="Huang X.-M."/>
        </authorList>
    </citation>
    <scope>NUCLEOTIDE SEQUENCE [LARGE SCALE GENOMIC DNA]</scope>
    <source>
        <strain evidence="3">DM20194951</strain>
    </source>
</reference>
<feature type="transmembrane region" description="Helical" evidence="1">
    <location>
        <begin position="51"/>
        <end position="69"/>
    </location>
</feature>
<keyword evidence="1" id="KW-0812">Transmembrane</keyword>
<dbReference type="Proteomes" id="UP001315967">
    <property type="component" value="Chromosome"/>
</dbReference>
<evidence type="ECO:0000313" key="2">
    <source>
        <dbReference type="EMBL" id="UUX34016.1"/>
    </source>
</evidence>
<gene>
    <name evidence="2" type="ORF">NRE15_14210</name>
</gene>
<keyword evidence="1" id="KW-1133">Transmembrane helix</keyword>
<keyword evidence="3" id="KW-1185">Reference proteome</keyword>
<sequence length="382" mass="44694">MYLHTDFSIFAIFIQLILIIGIPLYNLTQAKKAPKFASVYDRNRNYFQNTVKYYAIAMIISLAINIFFSTGIFDLLLVAIFVTLGLWWLSLLFHQATKITDHPAMRFFYYIGIILTIFFGITINQNMGYMYYGPDRFFSGIMTLAIMILIGTAMSVVFSLFLSLITGNLSQAHFTQTKHQPKVKQNIREHYYEQGLSDQDIDYFREQMAPAKEQIEHINEIFGQTAKLRAIEVRHNTNKVLQSFFKDIVEEPQRIAQASTFLYKYLPSLEDLILKYNEINSHVAKNKQTYIILDRSAQIIDELCQQISEEYVLFHQDTYNDLDDEIKYVEKNLRHSHTSTYEESDDLVDDLIKDNGYHSNEDLIDDFFNETESTTPNNKEEY</sequence>
<dbReference type="Pfam" id="PF10112">
    <property type="entry name" value="Halogen_Hydrol"/>
    <property type="match status" value="1"/>
</dbReference>
<dbReference type="InterPro" id="IPR018770">
    <property type="entry name" value="ChloroindolylP_hydrolase"/>
</dbReference>
<dbReference type="RefSeq" id="WP_313793518.1">
    <property type="nucleotide sequence ID" value="NZ_CP102453.1"/>
</dbReference>
<protein>
    <submittedName>
        <fullName evidence="2">5-bromo-4-chloroindolyl phosphate hydrolysis family protein</fullName>
    </submittedName>
</protein>
<keyword evidence="1" id="KW-0472">Membrane</keyword>
<feature type="transmembrane region" description="Helical" evidence="1">
    <location>
        <begin position="107"/>
        <end position="125"/>
    </location>
</feature>
<proteinExistence type="predicted"/>
<feature type="transmembrane region" description="Helical" evidence="1">
    <location>
        <begin position="6"/>
        <end position="25"/>
    </location>
</feature>
<feature type="transmembrane region" description="Helical" evidence="1">
    <location>
        <begin position="137"/>
        <end position="165"/>
    </location>
</feature>
<organism evidence="2 3">
    <name type="scientific">Fundicoccus culcitae</name>
    <dbReference type="NCBI Taxonomy" id="2969821"/>
    <lineage>
        <taxon>Bacteria</taxon>
        <taxon>Bacillati</taxon>
        <taxon>Bacillota</taxon>
        <taxon>Bacilli</taxon>
        <taxon>Lactobacillales</taxon>
        <taxon>Aerococcaceae</taxon>
        <taxon>Fundicoccus</taxon>
    </lineage>
</organism>
<evidence type="ECO:0000256" key="1">
    <source>
        <dbReference type="SAM" id="Phobius"/>
    </source>
</evidence>
<name>A0ABY5P5J0_9LACT</name>